<feature type="transmembrane region" description="Helical" evidence="1">
    <location>
        <begin position="255"/>
        <end position="274"/>
    </location>
</feature>
<dbReference type="PROSITE" id="PS51257">
    <property type="entry name" value="PROKAR_LIPOPROTEIN"/>
    <property type="match status" value="1"/>
</dbReference>
<dbReference type="Proteomes" id="UP001204621">
    <property type="component" value="Unassembled WGS sequence"/>
</dbReference>
<feature type="transmembrane region" description="Helical" evidence="1">
    <location>
        <begin position="223"/>
        <end position="243"/>
    </location>
</feature>
<proteinExistence type="predicted"/>
<evidence type="ECO:0000313" key="3">
    <source>
        <dbReference type="Proteomes" id="UP001204621"/>
    </source>
</evidence>
<reference evidence="2 3" key="1">
    <citation type="submission" date="2022-08" db="EMBL/GenBank/DDBJ databases">
        <title>Reclassification of Massilia species as members of the genera Telluria, Duganella, Pseudoduganella, Mokoshia gen. nov. and Zemynaea gen. nov. using orthogonal and non-orthogonal genome-based approaches.</title>
        <authorList>
            <person name="Bowman J.P."/>
        </authorList>
    </citation>
    <scope>NUCLEOTIDE SEQUENCE [LARGE SCALE GENOMIC DNA]</scope>
    <source>
        <strain evidence="2 3">JCM 31606</strain>
    </source>
</reference>
<evidence type="ECO:0008006" key="4">
    <source>
        <dbReference type="Google" id="ProtNLM"/>
    </source>
</evidence>
<feature type="transmembrane region" description="Helical" evidence="1">
    <location>
        <begin position="20"/>
        <end position="40"/>
    </location>
</feature>
<accession>A0ABT2D3E8</accession>
<keyword evidence="1" id="KW-1133">Transmembrane helix</keyword>
<gene>
    <name evidence="2" type="ORF">NX778_22140</name>
</gene>
<keyword evidence="3" id="KW-1185">Reference proteome</keyword>
<dbReference type="EMBL" id="JANUGU010000010">
    <property type="protein sequence ID" value="MCS0660776.1"/>
    <property type="molecule type" value="Genomic_DNA"/>
</dbReference>
<feature type="transmembrane region" description="Helical" evidence="1">
    <location>
        <begin position="311"/>
        <end position="330"/>
    </location>
</feature>
<sequence>MKSLIRHIAPQVLLKQVLSAAVVPIIFFTALAACFVGTRVDGDGGEYFMTSVAFYNHLSPDIRSEDFAELKAIPSEKARKSGIPQVGILEVPNGLAQGQRIYMGFAKDVRGDIRSIHFWLYSALAAPFCAVTSALHVNPAYAFSTLNATLVILTLLAIAKWIGRCRNQLGLFLLASGTLFYLRWTGPEVLTGCAVLLATLSLMRRDFSLAIFCGGVAASQNPSAAVLIPAAACYYWLATRFPWVVIIAIKRRSKIVASVTVAAGVITAVAPYVYSYIYFGVPSIIAQHYTSSSLVSINRAVSFFLDPNQGLLVGLPALFASLVLCVSSLPSNIKSRWAIHAIFALVLLVVMVVPTFTATNWNSGYALVIRYGYWASMPVVALCLASFPHQSENRRTLILTLSIALQLIVAWEARWPDGGYLENTRFANFLLNKYPKIYNPEPEIFLEREFHKERVFTPTDIAVHYDGPVPTKIIRHELNDGWSESGLCSDTQEVVASKVSDSVRGWVYYSGPFSCELGRTIRREWRLGRRAENTKLLGEGWSGMEDSGVWTDGDRSTIVLEAGERANVQFIILSGHYLVPDERTRVFVNGTDLGVLSLDQQRIVIPKGVAVQGGKLNINLQNLNPTSPAQFGVSDDTRKLSFFLEKVEMAFTPDH</sequence>
<evidence type="ECO:0000313" key="2">
    <source>
        <dbReference type="EMBL" id="MCS0660776.1"/>
    </source>
</evidence>
<evidence type="ECO:0000256" key="1">
    <source>
        <dbReference type="SAM" id="Phobius"/>
    </source>
</evidence>
<organism evidence="2 3">
    <name type="scientific">Massilia terrae</name>
    <dbReference type="NCBI Taxonomy" id="1811224"/>
    <lineage>
        <taxon>Bacteria</taxon>
        <taxon>Pseudomonadati</taxon>
        <taxon>Pseudomonadota</taxon>
        <taxon>Betaproteobacteria</taxon>
        <taxon>Burkholderiales</taxon>
        <taxon>Oxalobacteraceae</taxon>
        <taxon>Telluria group</taxon>
        <taxon>Massilia</taxon>
    </lineage>
</organism>
<feature type="transmembrane region" description="Helical" evidence="1">
    <location>
        <begin position="141"/>
        <end position="159"/>
    </location>
</feature>
<comment type="caution">
    <text evidence="2">The sequence shown here is derived from an EMBL/GenBank/DDBJ whole genome shotgun (WGS) entry which is preliminary data.</text>
</comment>
<keyword evidence="1" id="KW-0472">Membrane</keyword>
<keyword evidence="1" id="KW-0812">Transmembrane</keyword>
<dbReference type="RefSeq" id="WP_258813974.1">
    <property type="nucleotide sequence ID" value="NZ_JANUGU010000010.1"/>
</dbReference>
<protein>
    <recommendedName>
        <fullName evidence="4">Glycosyltransferase RgtA/B/C/D-like domain-containing protein</fullName>
    </recommendedName>
</protein>
<feature type="transmembrane region" description="Helical" evidence="1">
    <location>
        <begin position="337"/>
        <end position="358"/>
    </location>
</feature>
<feature type="transmembrane region" description="Helical" evidence="1">
    <location>
        <begin position="364"/>
        <end position="385"/>
    </location>
</feature>
<name>A0ABT2D3E8_9BURK</name>